<sequence length="72" mass="8094">MSCCDSASMTSAPSADFVMERLLQEATREFPGWSFERDHSGWTAVHDETRLTRSSLAALRALLRVHRAARRG</sequence>
<gene>
    <name evidence="1" type="ORF">BN4615_P1724</name>
</gene>
<proteinExistence type="predicted"/>
<evidence type="ECO:0000313" key="1">
    <source>
        <dbReference type="EMBL" id="SBO92210.1"/>
    </source>
</evidence>
<accession>A0A1M4E069</accession>
<organism evidence="1">
    <name type="scientific">Nonomuraea gerenzanensis</name>
    <dbReference type="NCBI Taxonomy" id="93944"/>
    <lineage>
        <taxon>Bacteria</taxon>
        <taxon>Bacillati</taxon>
        <taxon>Actinomycetota</taxon>
        <taxon>Actinomycetes</taxon>
        <taxon>Streptosporangiales</taxon>
        <taxon>Streptosporangiaceae</taxon>
        <taxon>Nonomuraea</taxon>
    </lineage>
</organism>
<name>A0A1M4E069_9ACTN</name>
<protein>
    <submittedName>
        <fullName evidence="1">Uncharacterized protein</fullName>
    </submittedName>
</protein>
<reference evidence="1" key="1">
    <citation type="submission" date="2016-04" db="EMBL/GenBank/DDBJ databases">
        <authorList>
            <person name="Evans L.H."/>
            <person name="Alamgir A."/>
            <person name="Owens N."/>
            <person name="Weber N.D."/>
            <person name="Virtaneva K."/>
            <person name="Barbian K."/>
            <person name="Babar A."/>
            <person name="Rosenke K."/>
        </authorList>
    </citation>
    <scope>NUCLEOTIDE SEQUENCE</scope>
    <source>
        <strain evidence="1">Nono1</strain>
    </source>
</reference>
<dbReference type="AlphaFoldDB" id="A0A1M4E069"/>
<dbReference type="EMBL" id="LT559118">
    <property type="protein sequence ID" value="SBO92210.1"/>
    <property type="molecule type" value="Genomic_DNA"/>
</dbReference>